<dbReference type="InterPro" id="IPR036661">
    <property type="entry name" value="Luciferase-like_sf"/>
</dbReference>
<keyword evidence="3" id="KW-0560">Oxidoreductase</keyword>
<evidence type="ECO:0000259" key="5">
    <source>
        <dbReference type="Pfam" id="PF00296"/>
    </source>
</evidence>
<feature type="domain" description="Luciferase-like" evidence="5">
    <location>
        <begin position="11"/>
        <end position="231"/>
    </location>
</feature>
<evidence type="ECO:0000313" key="7">
    <source>
        <dbReference type="Proteomes" id="UP000248806"/>
    </source>
</evidence>
<keyword evidence="2" id="KW-0288">FMN</keyword>
<dbReference type="GO" id="GO:0008726">
    <property type="term" value="F:alkanesulfonate monooxygenase activity"/>
    <property type="evidence" value="ECO:0007669"/>
    <property type="project" value="TreeGrafter"/>
</dbReference>
<keyword evidence="1" id="KW-0285">Flavoprotein</keyword>
<protein>
    <submittedName>
        <fullName evidence="6">Putative F420-dependent oxidoreductase</fullName>
    </submittedName>
</protein>
<evidence type="ECO:0000256" key="1">
    <source>
        <dbReference type="ARBA" id="ARBA00022630"/>
    </source>
</evidence>
<sequence length="285" mass="31841">MVQIGVVFPQTESGTDTGTIRAYTQAANDLGFQHMVAYDHVVTTGPSHPDTYAYGRQLFHEPFVLFGYLAALTEMELVPAVIILPQRQTALVAKQAAEIDILTKGKFRLGIGVGWIPAEFEALGVNFNERGRIMNEQMEALRLLWTQETVTYHGKYITLNDVGLNPMPLTRPIPLWLGGSAEPVLRRLARLGDGWFPQGTPEQNKPTLERLRRYFQEAGRDPSTLGIEGRINATDGTPDTWRRLAEGWRDAGATHLCFSTMNAGYTSIDQHIEAIRRFKEAVSDL</sequence>
<dbReference type="InterPro" id="IPR019921">
    <property type="entry name" value="Lucif-like_OxRdtase_Rv2161c"/>
</dbReference>
<evidence type="ECO:0000256" key="3">
    <source>
        <dbReference type="ARBA" id="ARBA00023002"/>
    </source>
</evidence>
<accession>A0A326UBR7</accession>
<dbReference type="SUPFAM" id="SSF51679">
    <property type="entry name" value="Bacterial luciferase-like"/>
    <property type="match status" value="1"/>
</dbReference>
<dbReference type="GO" id="GO:0046306">
    <property type="term" value="P:alkanesulfonate catabolic process"/>
    <property type="evidence" value="ECO:0007669"/>
    <property type="project" value="TreeGrafter"/>
</dbReference>
<keyword evidence="4" id="KW-0503">Monooxygenase</keyword>
<dbReference type="InterPro" id="IPR050172">
    <property type="entry name" value="SsuD_RutA_monooxygenase"/>
</dbReference>
<gene>
    <name evidence="6" type="ORF">EI42_01319</name>
</gene>
<reference evidence="6 7" key="1">
    <citation type="submission" date="2018-06" db="EMBL/GenBank/DDBJ databases">
        <title>Genomic Encyclopedia of Archaeal and Bacterial Type Strains, Phase II (KMG-II): from individual species to whole genera.</title>
        <authorList>
            <person name="Goeker M."/>
        </authorList>
    </citation>
    <scope>NUCLEOTIDE SEQUENCE [LARGE SCALE GENOMIC DNA]</scope>
    <source>
        <strain evidence="6 7">ATCC BAA-1881</strain>
    </source>
</reference>
<organism evidence="6 7">
    <name type="scientific">Thermosporothrix hazakensis</name>
    <dbReference type="NCBI Taxonomy" id="644383"/>
    <lineage>
        <taxon>Bacteria</taxon>
        <taxon>Bacillati</taxon>
        <taxon>Chloroflexota</taxon>
        <taxon>Ktedonobacteria</taxon>
        <taxon>Ktedonobacterales</taxon>
        <taxon>Thermosporotrichaceae</taxon>
        <taxon>Thermosporothrix</taxon>
    </lineage>
</organism>
<dbReference type="OrthoDB" id="9781803at2"/>
<dbReference type="Pfam" id="PF00296">
    <property type="entry name" value="Bac_luciferase"/>
    <property type="match status" value="1"/>
</dbReference>
<dbReference type="RefSeq" id="WP_111320064.1">
    <property type="nucleotide sequence ID" value="NZ_BIFX01000001.1"/>
</dbReference>
<proteinExistence type="predicted"/>
<dbReference type="PANTHER" id="PTHR42847:SF4">
    <property type="entry name" value="ALKANESULFONATE MONOOXYGENASE-RELATED"/>
    <property type="match status" value="1"/>
</dbReference>
<keyword evidence="7" id="KW-1185">Reference proteome</keyword>
<evidence type="ECO:0000256" key="4">
    <source>
        <dbReference type="ARBA" id="ARBA00023033"/>
    </source>
</evidence>
<dbReference type="EMBL" id="QKUF01000002">
    <property type="protein sequence ID" value="PZW34482.1"/>
    <property type="molecule type" value="Genomic_DNA"/>
</dbReference>
<dbReference type="Proteomes" id="UP000248806">
    <property type="component" value="Unassembled WGS sequence"/>
</dbReference>
<dbReference type="PANTHER" id="PTHR42847">
    <property type="entry name" value="ALKANESULFONATE MONOOXYGENASE"/>
    <property type="match status" value="1"/>
</dbReference>
<evidence type="ECO:0000256" key="2">
    <source>
        <dbReference type="ARBA" id="ARBA00022643"/>
    </source>
</evidence>
<name>A0A326UBR7_THEHA</name>
<comment type="caution">
    <text evidence="6">The sequence shown here is derived from an EMBL/GenBank/DDBJ whole genome shotgun (WGS) entry which is preliminary data.</text>
</comment>
<evidence type="ECO:0000313" key="6">
    <source>
        <dbReference type="EMBL" id="PZW34482.1"/>
    </source>
</evidence>
<dbReference type="AlphaFoldDB" id="A0A326UBR7"/>
<dbReference type="InterPro" id="IPR011251">
    <property type="entry name" value="Luciferase-like_dom"/>
</dbReference>
<dbReference type="Gene3D" id="3.20.20.30">
    <property type="entry name" value="Luciferase-like domain"/>
    <property type="match status" value="1"/>
</dbReference>
<dbReference type="NCBIfam" id="TIGR03619">
    <property type="entry name" value="F420_Rv2161c"/>
    <property type="match status" value="1"/>
</dbReference>